<keyword evidence="12 23" id="KW-0547">Nucleotide-binding</keyword>
<dbReference type="EC" id="6.3.2.12" evidence="7"/>
<comment type="caution">
    <text evidence="26">The sequence shown here is derived from an EMBL/GenBank/DDBJ whole genome shotgun (WGS) entry which is preliminary data.</text>
</comment>
<evidence type="ECO:0000256" key="15">
    <source>
        <dbReference type="ARBA" id="ARBA00022909"/>
    </source>
</evidence>
<feature type="domain" description="Mur ligase C-terminal" evidence="24">
    <location>
        <begin position="287"/>
        <end position="409"/>
    </location>
</feature>
<comment type="catalytic activity">
    <reaction evidence="22">
        <text>7,8-dihydropteroate + L-glutamate + ATP = 7,8-dihydrofolate + ADP + phosphate + H(+)</text>
        <dbReference type="Rhea" id="RHEA:23584"/>
        <dbReference type="ChEBI" id="CHEBI:15378"/>
        <dbReference type="ChEBI" id="CHEBI:17839"/>
        <dbReference type="ChEBI" id="CHEBI:29985"/>
        <dbReference type="ChEBI" id="CHEBI:30616"/>
        <dbReference type="ChEBI" id="CHEBI:43474"/>
        <dbReference type="ChEBI" id="CHEBI:57451"/>
        <dbReference type="ChEBI" id="CHEBI:456216"/>
        <dbReference type="EC" id="6.3.2.12"/>
    </reaction>
</comment>
<keyword evidence="11" id="KW-0479">Metal-binding</keyword>
<evidence type="ECO:0000256" key="17">
    <source>
        <dbReference type="ARBA" id="ARBA00030592"/>
    </source>
</evidence>
<sequence length="422" mass="44556">MTNTPTTLADWLTYIERQHPATIDMGLDRVRAVADALGLAQPAEHTITVGGTNGKGSTVAFIEAIGRAAGWKVGAYTSPHLLRYNERVRIDGQDVDDAALVAAFQAVDAARGETTLTYFEYGTLAALYLFAQAGLDLAVLEVGLGGRLDAVNIVDPDVAVITTVDIDHAEWLGNDREEIGAEKAGIIRGWKPVILGETDPPSSVLRRAYLLGANAIRGGSDYFYEPVDAQHWCWRDVGLRMELPMPALSGPIQLANAGAAIAALRALDRPVPRAAWAAGVAEARIAGRMQAFERDGVQVRVDVGHNPQAATQLARSLQADAVPGRTLAVYAALQDKDAAGVVQALQEVVAQWALAGLEGPRAQSAAELAQRLAGTDAAAGEQYLDVEQALAATLAQARPGDRVLVFGSFHTAAAALHLLQGA</sequence>
<evidence type="ECO:0000256" key="9">
    <source>
        <dbReference type="ARBA" id="ARBA00019357"/>
    </source>
</evidence>
<dbReference type="SUPFAM" id="SSF53623">
    <property type="entry name" value="MurD-like peptide ligases, catalytic domain"/>
    <property type="match status" value="1"/>
</dbReference>
<evidence type="ECO:0000256" key="22">
    <source>
        <dbReference type="ARBA" id="ARBA00049161"/>
    </source>
</evidence>
<dbReference type="PANTHER" id="PTHR11136">
    <property type="entry name" value="FOLYLPOLYGLUTAMATE SYNTHASE-RELATED"/>
    <property type="match status" value="1"/>
</dbReference>
<evidence type="ECO:0000256" key="7">
    <source>
        <dbReference type="ARBA" id="ARBA00013023"/>
    </source>
</evidence>
<evidence type="ECO:0000256" key="20">
    <source>
        <dbReference type="ARBA" id="ARBA00047808"/>
    </source>
</evidence>
<dbReference type="GO" id="GO:0046872">
    <property type="term" value="F:metal ion binding"/>
    <property type="evidence" value="ECO:0007669"/>
    <property type="project" value="UniProtKB-KW"/>
</dbReference>
<evidence type="ECO:0000256" key="14">
    <source>
        <dbReference type="ARBA" id="ARBA00022842"/>
    </source>
</evidence>
<evidence type="ECO:0000256" key="10">
    <source>
        <dbReference type="ARBA" id="ARBA00022598"/>
    </source>
</evidence>
<keyword evidence="10 23" id="KW-0436">Ligase</keyword>
<dbReference type="NCBIfam" id="NF008101">
    <property type="entry name" value="PRK10846.1"/>
    <property type="match status" value="1"/>
</dbReference>
<dbReference type="NCBIfam" id="TIGR01499">
    <property type="entry name" value="folC"/>
    <property type="match status" value="1"/>
</dbReference>
<evidence type="ECO:0000256" key="11">
    <source>
        <dbReference type="ARBA" id="ARBA00022723"/>
    </source>
</evidence>
<dbReference type="Pfam" id="PF02875">
    <property type="entry name" value="Mur_ligase_C"/>
    <property type="match status" value="1"/>
</dbReference>
<dbReference type="InterPro" id="IPR036565">
    <property type="entry name" value="Mur-like_cat_sf"/>
</dbReference>
<keyword evidence="14" id="KW-0460">Magnesium</keyword>
<comment type="cofactor">
    <cofactor evidence="1">
        <name>Mg(2+)</name>
        <dbReference type="ChEBI" id="CHEBI:18420"/>
    </cofactor>
</comment>
<dbReference type="PANTHER" id="PTHR11136:SF0">
    <property type="entry name" value="DIHYDROFOLATE SYNTHETASE-RELATED"/>
    <property type="match status" value="1"/>
</dbReference>
<evidence type="ECO:0000256" key="4">
    <source>
        <dbReference type="ARBA" id="ARBA00005150"/>
    </source>
</evidence>
<organism evidence="26 27">
    <name type="scientific">Stenotrophomonas maltophilia</name>
    <name type="common">Pseudomonas maltophilia</name>
    <name type="synonym">Xanthomonas maltophilia</name>
    <dbReference type="NCBI Taxonomy" id="40324"/>
    <lineage>
        <taxon>Bacteria</taxon>
        <taxon>Pseudomonadati</taxon>
        <taxon>Pseudomonadota</taxon>
        <taxon>Gammaproteobacteria</taxon>
        <taxon>Lysobacterales</taxon>
        <taxon>Lysobacteraceae</taxon>
        <taxon>Stenotrophomonas</taxon>
        <taxon>Stenotrophomonas maltophilia group</taxon>
    </lineage>
</organism>
<evidence type="ECO:0000256" key="19">
    <source>
        <dbReference type="ARBA" id="ARBA00047493"/>
    </source>
</evidence>
<proteinExistence type="inferred from homology"/>
<dbReference type="UniPathway" id="UPA00077">
    <property type="reaction ID" value="UER00157"/>
</dbReference>
<dbReference type="GO" id="GO:0046656">
    <property type="term" value="P:folic acid biosynthetic process"/>
    <property type="evidence" value="ECO:0007669"/>
    <property type="project" value="UniProtKB-KW"/>
</dbReference>
<dbReference type="Gene3D" id="3.40.1190.10">
    <property type="entry name" value="Mur-like, catalytic domain"/>
    <property type="match status" value="1"/>
</dbReference>
<comment type="similarity">
    <text evidence="5 23">Belongs to the folylpolyglutamate synthase family.</text>
</comment>
<dbReference type="AlphaFoldDB" id="A0A7V8JKI3"/>
<evidence type="ECO:0000256" key="2">
    <source>
        <dbReference type="ARBA" id="ARBA00002714"/>
    </source>
</evidence>
<evidence type="ECO:0000259" key="24">
    <source>
        <dbReference type="Pfam" id="PF02875"/>
    </source>
</evidence>
<reference evidence="27" key="1">
    <citation type="journal article" date="2020" name="MBio">
        <title>Horizontal gene transfer to a defensive symbiont with a reduced genome amongst a multipartite beetle microbiome.</title>
        <authorList>
            <person name="Waterworth S.C."/>
            <person name="Florez L.V."/>
            <person name="Rees E.R."/>
            <person name="Hertweck C."/>
            <person name="Kaltenpoth M."/>
            <person name="Kwan J.C."/>
        </authorList>
    </citation>
    <scope>NUCLEOTIDE SEQUENCE [LARGE SCALE GENOMIC DNA]</scope>
</reference>
<evidence type="ECO:0000256" key="6">
    <source>
        <dbReference type="ARBA" id="ARBA00011245"/>
    </source>
</evidence>
<evidence type="ECO:0000256" key="3">
    <source>
        <dbReference type="ARBA" id="ARBA00004799"/>
    </source>
</evidence>
<dbReference type="EC" id="6.3.2.17" evidence="8"/>
<dbReference type="SUPFAM" id="SSF53244">
    <property type="entry name" value="MurD-like peptide ligases, peptide-binding domain"/>
    <property type="match status" value="1"/>
</dbReference>
<evidence type="ECO:0000256" key="13">
    <source>
        <dbReference type="ARBA" id="ARBA00022840"/>
    </source>
</evidence>
<comment type="catalytic activity">
    <reaction evidence="21">
        <text>(6R)-5,10-methylenetetrahydrofolyl-(gamma-L-Glu)(n) + L-glutamate + ATP = (6R)-5,10-methylenetetrahydrofolyl-(gamma-L-Glu)(n+1) + ADP + phosphate + H(+)</text>
        <dbReference type="Rhea" id="RHEA:51912"/>
        <dbReference type="Rhea" id="RHEA-COMP:13257"/>
        <dbReference type="Rhea" id="RHEA-COMP:13258"/>
        <dbReference type="ChEBI" id="CHEBI:15378"/>
        <dbReference type="ChEBI" id="CHEBI:29985"/>
        <dbReference type="ChEBI" id="CHEBI:30616"/>
        <dbReference type="ChEBI" id="CHEBI:43474"/>
        <dbReference type="ChEBI" id="CHEBI:136572"/>
        <dbReference type="ChEBI" id="CHEBI:456216"/>
        <dbReference type="EC" id="6.3.2.17"/>
    </reaction>
</comment>
<feature type="domain" description="Mur ligase central" evidence="25">
    <location>
        <begin position="49"/>
        <end position="200"/>
    </location>
</feature>
<evidence type="ECO:0000256" key="16">
    <source>
        <dbReference type="ARBA" id="ARBA00030048"/>
    </source>
</evidence>
<evidence type="ECO:0000256" key="12">
    <source>
        <dbReference type="ARBA" id="ARBA00022741"/>
    </source>
</evidence>
<evidence type="ECO:0000256" key="21">
    <source>
        <dbReference type="ARBA" id="ARBA00049035"/>
    </source>
</evidence>
<evidence type="ECO:0000256" key="23">
    <source>
        <dbReference type="PIRNR" id="PIRNR001563"/>
    </source>
</evidence>
<keyword evidence="13 23" id="KW-0067">ATP-binding</keyword>
<comment type="catalytic activity">
    <reaction evidence="19">
        <text>(6S)-5,6,7,8-tetrahydrofolyl-(gamma-L-Glu)(n) + L-glutamate + ATP = (6S)-5,6,7,8-tetrahydrofolyl-(gamma-L-Glu)(n+1) + ADP + phosphate + H(+)</text>
        <dbReference type="Rhea" id="RHEA:10580"/>
        <dbReference type="Rhea" id="RHEA-COMP:14738"/>
        <dbReference type="Rhea" id="RHEA-COMP:14740"/>
        <dbReference type="ChEBI" id="CHEBI:15378"/>
        <dbReference type="ChEBI" id="CHEBI:29985"/>
        <dbReference type="ChEBI" id="CHEBI:30616"/>
        <dbReference type="ChEBI" id="CHEBI:43474"/>
        <dbReference type="ChEBI" id="CHEBI:141005"/>
        <dbReference type="ChEBI" id="CHEBI:456216"/>
        <dbReference type="EC" id="6.3.2.17"/>
    </reaction>
</comment>
<evidence type="ECO:0000256" key="1">
    <source>
        <dbReference type="ARBA" id="ARBA00001946"/>
    </source>
</evidence>
<comment type="subunit">
    <text evidence="6">Monomer.</text>
</comment>
<evidence type="ECO:0000259" key="25">
    <source>
        <dbReference type="Pfam" id="PF08245"/>
    </source>
</evidence>
<dbReference type="GO" id="GO:0004326">
    <property type="term" value="F:tetrahydrofolylpolyglutamate synthase activity"/>
    <property type="evidence" value="ECO:0007669"/>
    <property type="project" value="UniProtKB-EC"/>
</dbReference>
<dbReference type="GO" id="GO:0008841">
    <property type="term" value="F:dihydrofolate synthase activity"/>
    <property type="evidence" value="ECO:0007669"/>
    <property type="project" value="UniProtKB-EC"/>
</dbReference>
<dbReference type="InterPro" id="IPR036615">
    <property type="entry name" value="Mur_ligase_C_dom_sf"/>
</dbReference>
<gene>
    <name evidence="26" type="primary">folC</name>
    <name evidence="26" type="ORF">GAK31_02832</name>
</gene>
<dbReference type="Proteomes" id="UP000487117">
    <property type="component" value="Unassembled WGS sequence"/>
</dbReference>
<dbReference type="GO" id="GO:0005737">
    <property type="term" value="C:cytoplasm"/>
    <property type="evidence" value="ECO:0007669"/>
    <property type="project" value="TreeGrafter"/>
</dbReference>
<keyword evidence="15" id="KW-0289">Folate biosynthesis</keyword>
<comment type="pathway">
    <text evidence="4">Cofactor biosynthesis; tetrahydrofolylpolyglutamate biosynthesis.</text>
</comment>
<evidence type="ECO:0000256" key="5">
    <source>
        <dbReference type="ARBA" id="ARBA00008276"/>
    </source>
</evidence>
<dbReference type="Pfam" id="PF08245">
    <property type="entry name" value="Mur_ligase_M"/>
    <property type="match status" value="1"/>
</dbReference>
<dbReference type="InterPro" id="IPR013221">
    <property type="entry name" value="Mur_ligase_cen"/>
</dbReference>
<dbReference type="InterPro" id="IPR001645">
    <property type="entry name" value="Folylpolyglutamate_synth"/>
</dbReference>
<dbReference type="GO" id="GO:0005524">
    <property type="term" value="F:ATP binding"/>
    <property type="evidence" value="ECO:0007669"/>
    <property type="project" value="UniProtKB-KW"/>
</dbReference>
<evidence type="ECO:0000313" key="27">
    <source>
        <dbReference type="Proteomes" id="UP000487117"/>
    </source>
</evidence>
<protein>
    <recommendedName>
        <fullName evidence="9">Dihydrofolate synthase/folylpolyglutamate synthase</fullName>
        <ecNumber evidence="7">6.3.2.12</ecNumber>
        <ecNumber evidence="8">6.3.2.17</ecNumber>
    </recommendedName>
    <alternativeName>
        <fullName evidence="18">Folylpoly-gamma-glutamate synthetase-dihydrofolate synthetase</fullName>
    </alternativeName>
    <alternativeName>
        <fullName evidence="16">Folylpolyglutamate synthetase</fullName>
    </alternativeName>
    <alternativeName>
        <fullName evidence="17">Tetrahydrofolylpolyglutamate synthase</fullName>
    </alternativeName>
</protein>
<evidence type="ECO:0000256" key="18">
    <source>
        <dbReference type="ARBA" id="ARBA00032510"/>
    </source>
</evidence>
<dbReference type="PIRSF" id="PIRSF001563">
    <property type="entry name" value="Folylpolyglu_synth"/>
    <property type="match status" value="1"/>
</dbReference>
<dbReference type="InterPro" id="IPR004101">
    <property type="entry name" value="Mur_ligase_C"/>
</dbReference>
<dbReference type="GO" id="GO:0046654">
    <property type="term" value="P:tetrahydrofolate biosynthetic process"/>
    <property type="evidence" value="ECO:0007669"/>
    <property type="project" value="UniProtKB-UniPathway"/>
</dbReference>
<dbReference type="FunFam" id="3.40.1190.10:FF:000004">
    <property type="entry name" value="Dihydrofolate synthase/folylpolyglutamate synthase"/>
    <property type="match status" value="1"/>
</dbReference>
<accession>A0A7V8JKI3</accession>
<comment type="pathway">
    <text evidence="3">Cofactor biosynthesis; tetrahydrofolate biosynthesis; 7,8-dihydrofolate from 2-amino-4-hydroxy-6-hydroxymethyl-7,8-dihydropteridine diphosphate and 4-aminobenzoate: step 2/2.</text>
</comment>
<dbReference type="Gene3D" id="3.90.190.20">
    <property type="entry name" value="Mur ligase, C-terminal domain"/>
    <property type="match status" value="1"/>
</dbReference>
<evidence type="ECO:0000256" key="8">
    <source>
        <dbReference type="ARBA" id="ARBA00013025"/>
    </source>
</evidence>
<comment type="catalytic activity">
    <reaction evidence="20">
        <text>10-formyltetrahydrofolyl-(gamma-L-Glu)(n) + L-glutamate + ATP = 10-formyltetrahydrofolyl-(gamma-L-Glu)(n+1) + ADP + phosphate + H(+)</text>
        <dbReference type="Rhea" id="RHEA:51904"/>
        <dbReference type="Rhea" id="RHEA-COMP:13088"/>
        <dbReference type="Rhea" id="RHEA-COMP:14300"/>
        <dbReference type="ChEBI" id="CHEBI:15378"/>
        <dbReference type="ChEBI" id="CHEBI:29985"/>
        <dbReference type="ChEBI" id="CHEBI:30616"/>
        <dbReference type="ChEBI" id="CHEBI:43474"/>
        <dbReference type="ChEBI" id="CHEBI:134413"/>
        <dbReference type="ChEBI" id="CHEBI:456216"/>
        <dbReference type="EC" id="6.3.2.17"/>
    </reaction>
</comment>
<comment type="function">
    <text evidence="2">Functions in two distinct reactions of the de novo folate biosynthetic pathway. Catalyzes the addition of a glutamate residue to dihydropteroate (7,8-dihydropteroate or H2Pte) to form dihydrofolate (7,8-dihydrofolate monoglutamate or H2Pte-Glu). Also catalyzes successive additions of L-glutamate to tetrahydrofolate or 10-formyltetrahydrofolate or 5,10-methylenetetrahydrofolate, leading to folylpolyglutamate derivatives.</text>
</comment>
<dbReference type="EMBL" id="WNDS01000004">
    <property type="protein sequence ID" value="KAF1013815.1"/>
    <property type="molecule type" value="Genomic_DNA"/>
</dbReference>
<evidence type="ECO:0000313" key="26">
    <source>
        <dbReference type="EMBL" id="KAF1013815.1"/>
    </source>
</evidence>
<name>A0A7V8JKI3_STEMA</name>